<keyword evidence="6" id="KW-1185">Reference proteome</keyword>
<dbReference type="Proteomes" id="UP000242951">
    <property type="component" value="Unassembled WGS sequence"/>
</dbReference>
<evidence type="ECO:0000256" key="3">
    <source>
        <dbReference type="ARBA" id="ARBA00022777"/>
    </source>
</evidence>
<evidence type="ECO:0000256" key="4">
    <source>
        <dbReference type="SAM" id="MobiDB-lite"/>
    </source>
</evidence>
<feature type="region of interest" description="Disordered" evidence="4">
    <location>
        <begin position="95"/>
        <end position="116"/>
    </location>
</feature>
<gene>
    <name evidence="5" type="ORF">BPMI_01444c</name>
</gene>
<reference evidence="5 6" key="1">
    <citation type="submission" date="2015-06" db="EMBL/GenBank/DDBJ databases">
        <title>Comparative genomics of Burkholderia leaf nodule symbionts.</title>
        <authorList>
            <person name="Carlier A."/>
            <person name="Eberl L."/>
            <person name="Pinto-Carbo M."/>
        </authorList>
    </citation>
    <scope>NUCLEOTIDE SEQUENCE [LARGE SCALE GENOMIC DNA]</scope>
    <source>
        <strain evidence="5 6">UZHbot3</strain>
    </source>
</reference>
<proteinExistence type="inferred from homology"/>
<organism evidence="5 6">
    <name type="scientific">Candidatus Burkholderia pumila</name>
    <dbReference type="NCBI Taxonomy" id="1090375"/>
    <lineage>
        <taxon>Bacteria</taxon>
        <taxon>Pseudomonadati</taxon>
        <taxon>Pseudomonadota</taxon>
        <taxon>Betaproteobacteria</taxon>
        <taxon>Burkholderiales</taxon>
        <taxon>Burkholderiaceae</taxon>
        <taxon>Burkholderia</taxon>
    </lineage>
</organism>
<evidence type="ECO:0000256" key="1">
    <source>
        <dbReference type="ARBA" id="ARBA00009156"/>
    </source>
</evidence>
<keyword evidence="3 5" id="KW-0418">Kinase</keyword>
<dbReference type="InterPro" id="IPR050406">
    <property type="entry name" value="FGGY_Carb_Kinase"/>
</dbReference>
<keyword evidence="2 5" id="KW-0808">Transferase</keyword>
<accession>A0ABR5HMB3</accession>
<dbReference type="GO" id="GO:0004856">
    <property type="term" value="F:D-xylulokinase activity"/>
    <property type="evidence" value="ECO:0007669"/>
    <property type="project" value="UniProtKB-EC"/>
</dbReference>
<comment type="similarity">
    <text evidence="1">Belongs to the FGGY kinase family.</text>
</comment>
<evidence type="ECO:0000256" key="2">
    <source>
        <dbReference type="ARBA" id="ARBA00022679"/>
    </source>
</evidence>
<protein>
    <submittedName>
        <fullName evidence="5">Xylulose kinase</fullName>
        <ecNumber evidence="5">2.7.1.17</ecNumber>
    </submittedName>
</protein>
<evidence type="ECO:0000313" key="6">
    <source>
        <dbReference type="Proteomes" id="UP000242951"/>
    </source>
</evidence>
<name>A0ABR5HMB3_9BURK</name>
<dbReference type="EMBL" id="LELG01000072">
    <property type="protein sequence ID" value="KMQ80526.1"/>
    <property type="molecule type" value="Genomic_DNA"/>
</dbReference>
<sequence>MQHVAPAVAGGKQRASGTLLPELARELGLRDDVVVAAGGGDNAASAVGIGATDPGDGFLSLGTSGVLCVIGGPLPAESGVRDACVLPRDSRQMASDERRAVGGELPALGLQTDLDQ</sequence>
<evidence type="ECO:0000313" key="5">
    <source>
        <dbReference type="EMBL" id="KMQ80526.1"/>
    </source>
</evidence>
<dbReference type="Gene3D" id="3.30.420.40">
    <property type="match status" value="2"/>
</dbReference>
<dbReference type="PANTHER" id="PTHR43095">
    <property type="entry name" value="SUGAR KINASE"/>
    <property type="match status" value="1"/>
</dbReference>
<dbReference type="PANTHER" id="PTHR43095:SF6">
    <property type="entry name" value="XYLULOSE KINASE"/>
    <property type="match status" value="1"/>
</dbReference>
<dbReference type="EC" id="2.7.1.17" evidence="5"/>
<comment type="caution">
    <text evidence="5">The sequence shown here is derived from an EMBL/GenBank/DDBJ whole genome shotgun (WGS) entry which is preliminary data.</text>
</comment>